<dbReference type="InterPro" id="IPR012348">
    <property type="entry name" value="RNR-like"/>
</dbReference>
<evidence type="ECO:0000313" key="3">
    <source>
        <dbReference type="Proteomes" id="UP000318995"/>
    </source>
</evidence>
<keyword evidence="1" id="KW-0732">Signal</keyword>
<sequence length="194" mass="21469" precursor="true">MESSVSFFSRAFLGIVVVTTSSAALFAQAPAAKVGLDGYCPVCIIEMKQWEKGDARFQTDYDGTTYYFPGAKQKAMFDANPEKYTPAAGGDCVVCQVEMGARKPGKVEFAALQADRLFLFPSQKEKDIFLANPDKYAQADLAYDGNCAVCKIDSRHDNPGREAFATYYQGKRYLFPSEPLRQAFLANPAKYAER</sequence>
<evidence type="ECO:0000256" key="1">
    <source>
        <dbReference type="SAM" id="SignalP"/>
    </source>
</evidence>
<protein>
    <submittedName>
        <fullName evidence="2">YHS domain protein</fullName>
    </submittedName>
</protein>
<dbReference type="EMBL" id="SJPH01000002">
    <property type="protein sequence ID" value="TWT47482.1"/>
    <property type="molecule type" value="Genomic_DNA"/>
</dbReference>
<dbReference type="GO" id="GO:0016491">
    <property type="term" value="F:oxidoreductase activity"/>
    <property type="evidence" value="ECO:0007669"/>
    <property type="project" value="InterPro"/>
</dbReference>
<proteinExistence type="predicted"/>
<dbReference type="Gene3D" id="1.10.620.20">
    <property type="entry name" value="Ribonucleotide Reductase, subunit A"/>
    <property type="match status" value="1"/>
</dbReference>
<dbReference type="AlphaFoldDB" id="A0A5C5WCT8"/>
<comment type="caution">
    <text evidence="2">The sequence shown here is derived from an EMBL/GenBank/DDBJ whole genome shotgun (WGS) entry which is preliminary data.</text>
</comment>
<organism evidence="2 3">
    <name type="scientific">Botrimarina hoheduenensis</name>
    <dbReference type="NCBI Taxonomy" id="2528000"/>
    <lineage>
        <taxon>Bacteria</taxon>
        <taxon>Pseudomonadati</taxon>
        <taxon>Planctomycetota</taxon>
        <taxon>Planctomycetia</taxon>
        <taxon>Pirellulales</taxon>
        <taxon>Lacipirellulaceae</taxon>
        <taxon>Botrimarina</taxon>
    </lineage>
</organism>
<reference evidence="2 3" key="1">
    <citation type="submission" date="2019-02" db="EMBL/GenBank/DDBJ databases">
        <title>Deep-cultivation of Planctomycetes and their phenomic and genomic characterization uncovers novel biology.</title>
        <authorList>
            <person name="Wiegand S."/>
            <person name="Jogler M."/>
            <person name="Boedeker C."/>
            <person name="Pinto D."/>
            <person name="Vollmers J."/>
            <person name="Rivas-Marin E."/>
            <person name="Kohn T."/>
            <person name="Peeters S.H."/>
            <person name="Heuer A."/>
            <person name="Rast P."/>
            <person name="Oberbeckmann S."/>
            <person name="Bunk B."/>
            <person name="Jeske O."/>
            <person name="Meyerdierks A."/>
            <person name="Storesund J.E."/>
            <person name="Kallscheuer N."/>
            <person name="Luecker S."/>
            <person name="Lage O.M."/>
            <person name="Pohl T."/>
            <person name="Merkel B.J."/>
            <person name="Hornburger P."/>
            <person name="Mueller R.-W."/>
            <person name="Bruemmer F."/>
            <person name="Labrenz M."/>
            <person name="Spormann A.M."/>
            <person name="Op Den Camp H."/>
            <person name="Overmann J."/>
            <person name="Amann R."/>
            <person name="Jetten M.S.M."/>
            <person name="Mascher T."/>
            <person name="Medema M.H."/>
            <person name="Devos D.P."/>
            <person name="Kaster A.-K."/>
            <person name="Ovreas L."/>
            <person name="Rohde M."/>
            <person name="Galperin M.Y."/>
            <person name="Jogler C."/>
        </authorList>
    </citation>
    <scope>NUCLEOTIDE SEQUENCE [LARGE SCALE GENOMIC DNA]</scope>
    <source>
        <strain evidence="2 3">Pla111</strain>
    </source>
</reference>
<dbReference type="Proteomes" id="UP000318995">
    <property type="component" value="Unassembled WGS sequence"/>
</dbReference>
<keyword evidence="3" id="KW-1185">Reference proteome</keyword>
<name>A0A5C5WCT8_9BACT</name>
<accession>A0A5C5WCT8</accession>
<evidence type="ECO:0000313" key="2">
    <source>
        <dbReference type="EMBL" id="TWT47482.1"/>
    </source>
</evidence>
<feature type="chain" id="PRO_5022834968" evidence="1">
    <location>
        <begin position="24"/>
        <end position="194"/>
    </location>
</feature>
<feature type="signal peptide" evidence="1">
    <location>
        <begin position="1"/>
        <end position="23"/>
    </location>
</feature>
<gene>
    <name evidence="2" type="ORF">Pla111_10960</name>
</gene>